<dbReference type="InterPro" id="IPR018911">
    <property type="entry name" value="Gmad2_Ig-like_dom"/>
</dbReference>
<evidence type="ECO:0000256" key="2">
    <source>
        <dbReference type="SAM" id="SignalP"/>
    </source>
</evidence>
<keyword evidence="6" id="KW-1185">Reference proteome</keyword>
<evidence type="ECO:0000259" key="3">
    <source>
        <dbReference type="Pfam" id="PF10646"/>
    </source>
</evidence>
<evidence type="ECO:0000313" key="5">
    <source>
        <dbReference type="EMBL" id="NYJ00896.1"/>
    </source>
</evidence>
<dbReference type="AlphaFoldDB" id="A0A853C1M6"/>
<feature type="chain" id="PRO_5038941149" description="GerMN domain-containing protein" evidence="2">
    <location>
        <begin position="29"/>
        <end position="313"/>
    </location>
</feature>
<feature type="region of interest" description="Disordered" evidence="1">
    <location>
        <begin position="293"/>
        <end position="313"/>
    </location>
</feature>
<evidence type="ECO:0000259" key="4">
    <source>
        <dbReference type="Pfam" id="PF10648"/>
    </source>
</evidence>
<dbReference type="RefSeq" id="WP_179667430.1">
    <property type="nucleotide sequence ID" value="NZ_JACCFP010000001.1"/>
</dbReference>
<reference evidence="5 6" key="1">
    <citation type="submission" date="2020-07" db="EMBL/GenBank/DDBJ databases">
        <title>Sequencing the genomes of 1000 actinobacteria strains.</title>
        <authorList>
            <person name="Klenk H.-P."/>
        </authorList>
    </citation>
    <scope>NUCLEOTIDE SEQUENCE [LARGE SCALE GENOMIC DNA]</scope>
    <source>
        <strain evidence="5 6">DSM 103833</strain>
    </source>
</reference>
<feature type="region of interest" description="Disordered" evidence="1">
    <location>
        <begin position="32"/>
        <end position="76"/>
    </location>
</feature>
<accession>A0A853C1M6</accession>
<keyword evidence="2" id="KW-0732">Signal</keyword>
<feature type="domain" description="GerMN" evidence="3">
    <location>
        <begin position="92"/>
        <end position="176"/>
    </location>
</feature>
<dbReference type="Pfam" id="PF10646">
    <property type="entry name" value="Germane"/>
    <property type="match status" value="1"/>
</dbReference>
<evidence type="ECO:0000256" key="1">
    <source>
        <dbReference type="SAM" id="MobiDB-lite"/>
    </source>
</evidence>
<proteinExistence type="predicted"/>
<evidence type="ECO:0008006" key="7">
    <source>
        <dbReference type="Google" id="ProtNLM"/>
    </source>
</evidence>
<feature type="compositionally biased region" description="Low complexity" evidence="1">
    <location>
        <begin position="56"/>
        <end position="67"/>
    </location>
</feature>
<evidence type="ECO:0000313" key="6">
    <source>
        <dbReference type="Proteomes" id="UP000530424"/>
    </source>
</evidence>
<dbReference type="Pfam" id="PF10648">
    <property type="entry name" value="Gmad2"/>
    <property type="match status" value="1"/>
</dbReference>
<gene>
    <name evidence="5" type="ORF">HNR19_001594</name>
</gene>
<feature type="signal peptide" evidence="2">
    <location>
        <begin position="1"/>
        <end position="28"/>
    </location>
</feature>
<protein>
    <recommendedName>
        <fullName evidence="7">GerMN domain-containing protein</fullName>
    </recommendedName>
</protein>
<feature type="domain" description="Bacterial spore germination immunoglobulin-like" evidence="4">
    <location>
        <begin position="215"/>
        <end position="299"/>
    </location>
</feature>
<dbReference type="Proteomes" id="UP000530424">
    <property type="component" value="Unassembled WGS sequence"/>
</dbReference>
<dbReference type="EMBL" id="JACCFP010000001">
    <property type="protein sequence ID" value="NYJ00896.1"/>
    <property type="molecule type" value="Genomic_DNA"/>
</dbReference>
<sequence length="313" mass="32747">MHLPHPARRGRRTTAVVSGALLALALLAGCADDEPTDADDPASTPASETSDASEPTDAASTGSSSATEDTEIPEETVSVEVFFVGDTPRGPRLFAEQHAVEAGDPVKGAINLLTSGGAKDPDYRSLVPDGSVAPQVNEDNGGYVIDIGDFTERPADMTKAQARLAVQQLVYTVLSVTDGDRDRPFTFHVGHDPEPYLGVPSGVQAAPELDVRGLVNVLSPVEDETVSGSFTAEGLASSFEATVPWEVRDASGAVVVDGFTTAEGWIERLYPWTAKVDVSSLEPGEYTFVAMTDDPSGGEGGGPTEDTKTIVVE</sequence>
<comment type="caution">
    <text evidence="5">The sequence shown here is derived from an EMBL/GenBank/DDBJ whole genome shotgun (WGS) entry which is preliminary data.</text>
</comment>
<name>A0A853C1M6_9ACTN</name>
<organism evidence="5 6">
    <name type="scientific">Nocardioides thalensis</name>
    <dbReference type="NCBI Taxonomy" id="1914755"/>
    <lineage>
        <taxon>Bacteria</taxon>
        <taxon>Bacillati</taxon>
        <taxon>Actinomycetota</taxon>
        <taxon>Actinomycetes</taxon>
        <taxon>Propionibacteriales</taxon>
        <taxon>Nocardioidaceae</taxon>
        <taxon>Nocardioides</taxon>
    </lineage>
</organism>
<dbReference type="InterPro" id="IPR019606">
    <property type="entry name" value="GerMN"/>
</dbReference>